<evidence type="ECO:0000259" key="1">
    <source>
        <dbReference type="Pfam" id="PF07727"/>
    </source>
</evidence>
<accession>A0A1U8Q5L0</accession>
<dbReference type="InParanoid" id="A0A1U8Q5L0"/>
<dbReference type="InterPro" id="IPR013103">
    <property type="entry name" value="RVT_2"/>
</dbReference>
<proteinExistence type="predicted"/>
<dbReference type="GeneID" id="109114988"/>
<dbReference type="OMA" id="PRHNTIV"/>
<dbReference type="RefSeq" id="XP_019054089.1">
    <property type="nucleotide sequence ID" value="XM_019198544.1"/>
</dbReference>
<protein>
    <submittedName>
        <fullName evidence="3">Uncharacterized protein LOC109114988</fullName>
    </submittedName>
</protein>
<dbReference type="SUPFAM" id="SSF56672">
    <property type="entry name" value="DNA/RNA polymerases"/>
    <property type="match status" value="1"/>
</dbReference>
<dbReference type="Proteomes" id="UP000189703">
    <property type="component" value="Unplaced"/>
</dbReference>
<dbReference type="KEGG" id="nnu:109114988"/>
<keyword evidence="2" id="KW-1185">Reference proteome</keyword>
<sequence length="229" mass="25660">MTEPTQAINPTPPTLLQHSHIDTLKPTTHHPLNPPSSPITCPRHNTIVPVHLHDYIYQLPPSLAQSHLASLQGEPKTYTQAAKDPRLCQAMVDEVAALERNNSWSIVPLPPGKKPIGSKWVYRIKYKADGTIKRFIARLVAKGYTQIEGLDYHDTFTPVAKIATVRCLLAIAAIKGWDLHKLDVNNAFLHGDLHKEVYMTILQGFGHTFPNHVYKLNKSLYGLKQASQM</sequence>
<dbReference type="Pfam" id="PF07727">
    <property type="entry name" value="RVT_2"/>
    <property type="match status" value="1"/>
</dbReference>
<organism evidence="2 3">
    <name type="scientific">Nelumbo nucifera</name>
    <name type="common">Sacred lotus</name>
    <dbReference type="NCBI Taxonomy" id="4432"/>
    <lineage>
        <taxon>Eukaryota</taxon>
        <taxon>Viridiplantae</taxon>
        <taxon>Streptophyta</taxon>
        <taxon>Embryophyta</taxon>
        <taxon>Tracheophyta</taxon>
        <taxon>Spermatophyta</taxon>
        <taxon>Magnoliopsida</taxon>
        <taxon>Proteales</taxon>
        <taxon>Nelumbonaceae</taxon>
        <taxon>Nelumbo</taxon>
    </lineage>
</organism>
<evidence type="ECO:0000313" key="3">
    <source>
        <dbReference type="RefSeq" id="XP_019054089.1"/>
    </source>
</evidence>
<dbReference type="AlphaFoldDB" id="A0A1U8Q5L0"/>
<name>A0A1U8Q5L0_NELNU</name>
<dbReference type="STRING" id="4432.A0A1U8Q5L0"/>
<gene>
    <name evidence="3" type="primary">LOC109114988</name>
</gene>
<dbReference type="InterPro" id="IPR043502">
    <property type="entry name" value="DNA/RNA_pol_sf"/>
</dbReference>
<dbReference type="OrthoDB" id="411615at2759"/>
<feature type="domain" description="Reverse transcriptase Ty1/copia-type" evidence="1">
    <location>
        <begin position="101"/>
        <end position="229"/>
    </location>
</feature>
<evidence type="ECO:0000313" key="2">
    <source>
        <dbReference type="Proteomes" id="UP000189703"/>
    </source>
</evidence>
<reference evidence="3" key="1">
    <citation type="submission" date="2025-08" db="UniProtKB">
        <authorList>
            <consortium name="RefSeq"/>
        </authorList>
    </citation>
    <scope>IDENTIFICATION</scope>
</reference>